<comment type="caution">
    <text evidence="1">The sequence shown here is derived from an EMBL/GenBank/DDBJ whole genome shotgun (WGS) entry which is preliminary data.</text>
</comment>
<dbReference type="PANTHER" id="PTHR34153">
    <property type="entry name" value="SI:CH211-262H13.3-RELATED-RELATED"/>
    <property type="match status" value="1"/>
</dbReference>
<evidence type="ECO:0000313" key="1">
    <source>
        <dbReference type="EMBL" id="GFR32579.1"/>
    </source>
</evidence>
<protein>
    <recommendedName>
        <fullName evidence="3">DUF4806 domain-containing protein</fullName>
    </recommendedName>
</protein>
<dbReference type="OrthoDB" id="6418726at2759"/>
<gene>
    <name evidence="1" type="ORF">TNCT_406631</name>
</gene>
<evidence type="ECO:0000313" key="2">
    <source>
        <dbReference type="Proteomes" id="UP000887116"/>
    </source>
</evidence>
<dbReference type="Proteomes" id="UP000887116">
    <property type="component" value="Unassembled WGS sequence"/>
</dbReference>
<sequence length="264" mass="30062">MPKFKNLKLQRKFYGSACRYPHDNLVLINDKNMNRNNSFKDFKVIETDIISRQSDSREIQKSSPSLGSSTLNTNEVITSSSSQLTEFMKTVLYELTVIKGEIVQLKEKMDNITSLLSDDLNPPTYSEPIPSDSVYLEFKNLPLKTMKELNEFESLMSSSEHGIFCLTDTLYAVGGCSLENVVRRMLRKLFSDDVASEITLYGTKEKMSLLNLTIYKALSGAIQRTTFFQNRTEDEVEGIIKNWFRHAKARKSRNVQAPSPSVPT</sequence>
<keyword evidence="2" id="KW-1185">Reference proteome</keyword>
<evidence type="ECO:0008006" key="3">
    <source>
        <dbReference type="Google" id="ProtNLM"/>
    </source>
</evidence>
<dbReference type="PANTHER" id="PTHR34153:SF2">
    <property type="entry name" value="SI:CH211-262H13.3-RELATED"/>
    <property type="match status" value="1"/>
</dbReference>
<name>A0A8X6HZA4_TRICU</name>
<dbReference type="EMBL" id="BMAO01029553">
    <property type="protein sequence ID" value="GFR32579.1"/>
    <property type="molecule type" value="Genomic_DNA"/>
</dbReference>
<proteinExistence type="predicted"/>
<reference evidence="1" key="1">
    <citation type="submission" date="2020-07" db="EMBL/GenBank/DDBJ databases">
        <title>Multicomponent nature underlies the extraordinary mechanical properties of spider dragline silk.</title>
        <authorList>
            <person name="Kono N."/>
            <person name="Nakamura H."/>
            <person name="Mori M."/>
            <person name="Yoshida Y."/>
            <person name="Ohtoshi R."/>
            <person name="Malay A.D."/>
            <person name="Moran D.A.P."/>
            <person name="Tomita M."/>
            <person name="Numata K."/>
            <person name="Arakawa K."/>
        </authorList>
    </citation>
    <scope>NUCLEOTIDE SEQUENCE</scope>
</reference>
<accession>A0A8X6HZA4</accession>
<dbReference type="AlphaFoldDB" id="A0A8X6HZA4"/>
<organism evidence="1 2">
    <name type="scientific">Trichonephila clavata</name>
    <name type="common">Joro spider</name>
    <name type="synonym">Nephila clavata</name>
    <dbReference type="NCBI Taxonomy" id="2740835"/>
    <lineage>
        <taxon>Eukaryota</taxon>
        <taxon>Metazoa</taxon>
        <taxon>Ecdysozoa</taxon>
        <taxon>Arthropoda</taxon>
        <taxon>Chelicerata</taxon>
        <taxon>Arachnida</taxon>
        <taxon>Araneae</taxon>
        <taxon>Araneomorphae</taxon>
        <taxon>Entelegynae</taxon>
        <taxon>Araneoidea</taxon>
        <taxon>Nephilidae</taxon>
        <taxon>Trichonephila</taxon>
    </lineage>
</organism>